<protein>
    <submittedName>
        <fullName evidence="1">Uncharacterized protein</fullName>
    </submittedName>
</protein>
<evidence type="ECO:0000313" key="1">
    <source>
        <dbReference type="EMBL" id="SNZ18330.1"/>
    </source>
</evidence>
<dbReference type="RefSeq" id="WP_097010198.1">
    <property type="nucleotide sequence ID" value="NZ_OBEJ01000010.1"/>
</dbReference>
<dbReference type="Proteomes" id="UP000219453">
    <property type="component" value="Unassembled WGS sequence"/>
</dbReference>
<accession>A0A285P9A9</accession>
<organism evidence="1 2">
    <name type="scientific">Natronoarchaeum philippinense</name>
    <dbReference type="NCBI Taxonomy" id="558529"/>
    <lineage>
        <taxon>Archaea</taxon>
        <taxon>Methanobacteriati</taxon>
        <taxon>Methanobacteriota</taxon>
        <taxon>Stenosarchaea group</taxon>
        <taxon>Halobacteria</taxon>
        <taxon>Halobacteriales</taxon>
        <taxon>Natronoarchaeaceae</taxon>
    </lineage>
</organism>
<keyword evidence="2" id="KW-1185">Reference proteome</keyword>
<dbReference type="AlphaFoldDB" id="A0A285P9A9"/>
<evidence type="ECO:0000313" key="2">
    <source>
        <dbReference type="Proteomes" id="UP000219453"/>
    </source>
</evidence>
<proteinExistence type="predicted"/>
<dbReference type="EMBL" id="OBEJ01000010">
    <property type="protein sequence ID" value="SNZ18330.1"/>
    <property type="molecule type" value="Genomic_DNA"/>
</dbReference>
<name>A0A285P9A9_NATPI</name>
<sequence>MPSISSLLEKYGAVPIVTTFPEPTVEWLSPDEFERQYGYRPGRVEETLSDRERAAVTEKKRLSLTEDRLTAFDRLARLWNGEVVGPGAVHLLADRVPSWRNITADLDDDELDALHPPATSVDEEYLTAFGDYEWFDPASPRRWLKSTHIARKRADYDIEERARTLMNGREDLPDLRGDPHEGLTHRVGVGVEAARATFAEDRRVETYVPIGDYVVDLLEYDRGLKRERVAEVLTSHNNNRLYRATYRKIEELDRPAVLVFDDRSTARRVLNHWNERCVKVPGAPFESSLNVSWTRKKFAEAASDSSCRWPVEDVLTITTAWDDLEEASPSRRDLLSLNW</sequence>
<reference evidence="1 2" key="1">
    <citation type="submission" date="2017-09" db="EMBL/GenBank/DDBJ databases">
        <authorList>
            <person name="Ehlers B."/>
            <person name="Leendertz F.H."/>
        </authorList>
    </citation>
    <scope>NUCLEOTIDE SEQUENCE [LARGE SCALE GENOMIC DNA]</scope>
    <source>
        <strain evidence="1 2">DSM 27208</strain>
    </source>
</reference>
<dbReference type="OrthoDB" id="333476at2157"/>
<gene>
    <name evidence="1" type="ORF">SAMN06269185_3330</name>
</gene>